<name>A0A450T668_9GAMM</name>
<dbReference type="EMBL" id="CAADFA010000312">
    <property type="protein sequence ID" value="VFJ62239.1"/>
    <property type="molecule type" value="Genomic_DNA"/>
</dbReference>
<sequence>MLGANLVFVLMPKTCGSPRYVTVIATQKLEERQSKVDKLFPVGCFGSIGCDSPRRTSNNDYYFMVRHPTGNNLPELRGPDHRNFRSASRRNDRRIVNDVTVIATQKLDENL</sequence>
<dbReference type="EMBL" id="CAADFL010000311">
    <property type="protein sequence ID" value="VFK14195.1"/>
    <property type="molecule type" value="Genomic_DNA"/>
</dbReference>
<evidence type="ECO:0000313" key="2">
    <source>
        <dbReference type="EMBL" id="VFJ62239.1"/>
    </source>
</evidence>
<evidence type="ECO:0000313" key="3">
    <source>
        <dbReference type="EMBL" id="VFK14195.1"/>
    </source>
</evidence>
<protein>
    <submittedName>
        <fullName evidence="2">Uncharacterized protein</fullName>
    </submittedName>
</protein>
<gene>
    <name evidence="1" type="ORF">BECKFM1743A_GA0114220_102065</name>
    <name evidence="3" type="ORF">BECKFM1743B_GA0114221_103113</name>
    <name evidence="2" type="ORF">BECKFM1743C_GA0114222_103124</name>
</gene>
<organism evidence="2">
    <name type="scientific">Candidatus Kentrum sp. FM</name>
    <dbReference type="NCBI Taxonomy" id="2126340"/>
    <lineage>
        <taxon>Bacteria</taxon>
        <taxon>Pseudomonadati</taxon>
        <taxon>Pseudomonadota</taxon>
        <taxon>Gammaproteobacteria</taxon>
        <taxon>Candidatus Kentrum</taxon>
    </lineage>
</organism>
<accession>A0A450T668</accession>
<dbReference type="AlphaFoldDB" id="A0A450T668"/>
<reference evidence="2" key="1">
    <citation type="submission" date="2019-02" db="EMBL/GenBank/DDBJ databases">
        <authorList>
            <person name="Gruber-Vodicka R. H."/>
            <person name="Seah K. B. B."/>
        </authorList>
    </citation>
    <scope>NUCLEOTIDE SEQUENCE</scope>
    <source>
        <strain evidence="1">BECK_BZ163</strain>
        <strain evidence="3">BECK_BZ164</strain>
        <strain evidence="2">BECK_BZ165</strain>
    </source>
</reference>
<dbReference type="EMBL" id="CAADEZ010000206">
    <property type="protein sequence ID" value="VFJ58013.1"/>
    <property type="molecule type" value="Genomic_DNA"/>
</dbReference>
<proteinExistence type="predicted"/>
<evidence type="ECO:0000313" key="1">
    <source>
        <dbReference type="EMBL" id="VFJ58013.1"/>
    </source>
</evidence>